<evidence type="ECO:0000313" key="1">
    <source>
        <dbReference type="EMBL" id="AFK06836.1"/>
    </source>
</evidence>
<dbReference type="HOGENOM" id="CLU_089333_0_0_0"/>
<dbReference type="AlphaFoldDB" id="I2F4I3"/>
<dbReference type="eggNOG" id="COG5340">
    <property type="taxonomic scope" value="Bacteria"/>
</dbReference>
<organism evidence="1 2">
    <name type="scientific">Mesotoga prima MesG1.Ag.4.2</name>
    <dbReference type="NCBI Taxonomy" id="660470"/>
    <lineage>
        <taxon>Bacteria</taxon>
        <taxon>Thermotogati</taxon>
        <taxon>Thermotogota</taxon>
        <taxon>Thermotogae</taxon>
        <taxon>Kosmotogales</taxon>
        <taxon>Kosmotogaceae</taxon>
        <taxon>Mesotoga</taxon>
    </lineage>
</organism>
<sequence length="195" mass="23334">MDSTRHQLPQKKIIRIDELKDMGYSFYRIKKLIEENILKKLTRKSYENLIYEGDESDFYYVNAYVPRGVICLISSAIYWQLTTERSTAIDVAIPRSDRIYTMPEWPQIQLYFYSNMRYKTGIVTIHEDSNQFSIYDPEKTVIDILQYRERLGIEVAKEVLVQYLAKKDRNLNRLYRYAKELGNSKILRTYLEVLL</sequence>
<evidence type="ECO:0008006" key="3">
    <source>
        <dbReference type="Google" id="ProtNLM"/>
    </source>
</evidence>
<keyword evidence="2" id="KW-1185">Reference proteome</keyword>
<proteinExistence type="predicted"/>
<evidence type="ECO:0000313" key="2">
    <source>
        <dbReference type="Proteomes" id="UP000002881"/>
    </source>
</evidence>
<dbReference type="STRING" id="660470.Theba_1132"/>
<reference evidence="1 2" key="1">
    <citation type="journal article" date="2012" name="Genome Biol. Evol.">
        <title>Genome Sequence of the Mesophilic Thermotogales Bacterium Mesotoga prima MesG1.Ag.4.2 Reveals the Largest Thermotogales Genome To Date.</title>
        <authorList>
            <person name="Zhaxybayeva O."/>
            <person name="Swithers K.S."/>
            <person name="Foght J."/>
            <person name="Green A.G."/>
            <person name="Bruce D."/>
            <person name="Detter C."/>
            <person name="Han S."/>
            <person name="Teshima H."/>
            <person name="Han J."/>
            <person name="Woyke T."/>
            <person name="Pitluck S."/>
            <person name="Nolan M."/>
            <person name="Ivanova N."/>
            <person name="Pati A."/>
            <person name="Land M.L."/>
            <person name="Dlutek M."/>
            <person name="Doolittle W.F."/>
            <person name="Noll K.M."/>
            <person name="Nesbo C.L."/>
        </authorList>
    </citation>
    <scope>NUCLEOTIDE SEQUENCE [LARGE SCALE GENOMIC DNA]</scope>
    <source>
        <strain evidence="2">mesG1.Ag.4.2</strain>
    </source>
</reference>
<dbReference type="KEGG" id="mpg:Theba_1132"/>
<accession>I2F4I3</accession>
<dbReference type="EMBL" id="CP003532">
    <property type="protein sequence ID" value="AFK06836.1"/>
    <property type="molecule type" value="Genomic_DNA"/>
</dbReference>
<name>I2F4I3_9BACT</name>
<protein>
    <recommendedName>
        <fullName evidence="3">AbiEi antitoxin C-terminal domain-containing protein</fullName>
    </recommendedName>
</protein>
<dbReference type="Proteomes" id="UP000002881">
    <property type="component" value="Chromosome"/>
</dbReference>
<gene>
    <name evidence="1" type="ORF">Theba_1132</name>
</gene>